<protein>
    <recommendedName>
        <fullName evidence="2">Alginate lyase 2 domain-containing protein</fullName>
    </recommendedName>
</protein>
<dbReference type="InterPro" id="IPR013320">
    <property type="entry name" value="ConA-like_dom_sf"/>
</dbReference>
<feature type="signal peptide" evidence="1">
    <location>
        <begin position="1"/>
        <end position="37"/>
    </location>
</feature>
<keyword evidence="1" id="KW-0732">Signal</keyword>
<dbReference type="InterPro" id="IPR014895">
    <property type="entry name" value="Alginate_lyase_2"/>
</dbReference>
<gene>
    <name evidence="3" type="ORF">URODEC1_LOCUS118060</name>
</gene>
<feature type="domain" description="Alginate lyase 2" evidence="2">
    <location>
        <begin position="51"/>
        <end position="130"/>
    </location>
</feature>
<feature type="chain" id="PRO_5044843676" description="Alginate lyase 2 domain-containing protein" evidence="1">
    <location>
        <begin position="38"/>
        <end position="207"/>
    </location>
</feature>
<evidence type="ECO:0000313" key="3">
    <source>
        <dbReference type="EMBL" id="CAL5098146.1"/>
    </source>
</evidence>
<dbReference type="AlphaFoldDB" id="A0ABC9GNT3"/>
<dbReference type="Pfam" id="PF08787">
    <property type="entry name" value="Alginate_lyase2"/>
    <property type="match status" value="2"/>
</dbReference>
<dbReference type="EMBL" id="OZ075119">
    <property type="protein sequence ID" value="CAL5098146.1"/>
    <property type="molecule type" value="Genomic_DNA"/>
</dbReference>
<name>A0ABC9GNT3_9POAL</name>
<evidence type="ECO:0000256" key="1">
    <source>
        <dbReference type="SAM" id="SignalP"/>
    </source>
</evidence>
<accession>A0ABC9GNT3</accession>
<keyword evidence="4" id="KW-1185">Reference proteome</keyword>
<dbReference type="PANTHER" id="PTHR33681:SF9">
    <property type="entry name" value="ALGINATE LYASE 2 DOMAIN-CONTAINING PROTEIN"/>
    <property type="match status" value="1"/>
</dbReference>
<dbReference type="SUPFAM" id="SSF49899">
    <property type="entry name" value="Concanavalin A-like lectins/glucanases"/>
    <property type="match status" value="1"/>
</dbReference>
<dbReference type="Proteomes" id="UP001497457">
    <property type="component" value="Chromosome 9rd"/>
</dbReference>
<dbReference type="PANTHER" id="PTHR33681">
    <property type="entry name" value="BINDING PROTEIN, PUTATIVE, EXPRESSED-RELATED"/>
    <property type="match status" value="1"/>
</dbReference>
<sequence length="207" mass="22396">MASSSLHALAGGSVRTATLLGLVIILLCVLAPAPAVAVDGCNLTAGFVQVDLPEGNFVVQSPYDVPENQRYSYDVATGVRTFWVYADDKPFTTVTLTNPRAEVRLSGHDYSSGIWQFEGYGYVPSGTSGTGAAVEDGIYDRWFRLNVVHDVGASTVAVYVDGAPKLAANVTPSASHYFKFGVYVQHHDVSPRVESRWRNVAVYTKPY</sequence>
<organism evidence="3 4">
    <name type="scientific">Urochloa decumbens</name>
    <dbReference type="NCBI Taxonomy" id="240449"/>
    <lineage>
        <taxon>Eukaryota</taxon>
        <taxon>Viridiplantae</taxon>
        <taxon>Streptophyta</taxon>
        <taxon>Embryophyta</taxon>
        <taxon>Tracheophyta</taxon>
        <taxon>Spermatophyta</taxon>
        <taxon>Magnoliopsida</taxon>
        <taxon>Liliopsida</taxon>
        <taxon>Poales</taxon>
        <taxon>Poaceae</taxon>
        <taxon>PACMAD clade</taxon>
        <taxon>Panicoideae</taxon>
        <taxon>Panicodae</taxon>
        <taxon>Paniceae</taxon>
        <taxon>Melinidinae</taxon>
        <taxon>Urochloa</taxon>
    </lineage>
</organism>
<proteinExistence type="predicted"/>
<evidence type="ECO:0000313" key="4">
    <source>
        <dbReference type="Proteomes" id="UP001497457"/>
    </source>
</evidence>
<reference evidence="3" key="1">
    <citation type="submission" date="2024-10" db="EMBL/GenBank/DDBJ databases">
        <authorList>
            <person name="Ryan C."/>
        </authorList>
    </citation>
    <scope>NUCLEOTIDE SEQUENCE [LARGE SCALE GENOMIC DNA]</scope>
</reference>
<evidence type="ECO:0000259" key="2">
    <source>
        <dbReference type="Pfam" id="PF08787"/>
    </source>
</evidence>
<feature type="domain" description="Alginate lyase 2" evidence="2">
    <location>
        <begin position="140"/>
        <end position="202"/>
    </location>
</feature>